<evidence type="ECO:0000256" key="5">
    <source>
        <dbReference type="ARBA" id="ARBA00023239"/>
    </source>
</evidence>
<sequence>MDPFADALHRATAAALAFRAGVAERPVGRPVDPAGPGFDGPLPRTGTPPGEVVDALVAAAEPGLVASVGPRYFGFVVGGALSSATAADVLAAAWDQNAFTAVMSPAAAAAERTAGRWLVELLGLPSTASVGFVTGGQAANTVGLAAGRHHVLAAAGWDVEADGLGGAPPLRIVASEERHATVDRAARLLGLGRNAVDPVSTRPDGAIDVADLARVLRTGSGPAVVCLQSGNVNTGACDDLRAAVAVAREHGAWVHVDGAFGLWAAAAPTLEHLVDGRELADSWACDGHKWLNVPYDCGFAICAHPATHAAALGYTAAYLPGAGDAQLGDLVPESSRRARGFAVWAALRELGADGVAEVVERGHRLARRFADRLAAGGVEIPAPVVLNQVLAGFGDRTDEVIAAVQADGTCWAGGTTWRGRRWMRLSVSNATTAEEDVDRSAAAVLRIAAR</sequence>
<dbReference type="InterPro" id="IPR002129">
    <property type="entry name" value="PyrdxlP-dep_de-COase"/>
</dbReference>
<accession>A0ABP8RKC8</accession>
<dbReference type="InterPro" id="IPR010977">
    <property type="entry name" value="Aromatic_deC"/>
</dbReference>
<keyword evidence="3" id="KW-0210">Decarboxylase</keyword>
<dbReference type="InterPro" id="IPR015422">
    <property type="entry name" value="PyrdxlP-dep_Trfase_small"/>
</dbReference>
<name>A0ABP8RKC8_9PSEU</name>
<keyword evidence="4 6" id="KW-0663">Pyridoxal phosphate</keyword>
<dbReference type="Proteomes" id="UP001501598">
    <property type="component" value="Unassembled WGS sequence"/>
</dbReference>
<dbReference type="Gene3D" id="3.40.640.10">
    <property type="entry name" value="Type I PLP-dependent aspartate aminotransferase-like (Major domain)"/>
    <property type="match status" value="1"/>
</dbReference>
<evidence type="ECO:0000256" key="6">
    <source>
        <dbReference type="RuleBase" id="RU000382"/>
    </source>
</evidence>
<gene>
    <name evidence="8" type="ORF">GCM10023175_14490</name>
</gene>
<evidence type="ECO:0000256" key="3">
    <source>
        <dbReference type="ARBA" id="ARBA00022793"/>
    </source>
</evidence>
<reference evidence="9" key="1">
    <citation type="journal article" date="2019" name="Int. J. Syst. Evol. Microbiol.">
        <title>The Global Catalogue of Microorganisms (GCM) 10K type strain sequencing project: providing services to taxonomists for standard genome sequencing and annotation.</title>
        <authorList>
            <consortium name="The Broad Institute Genomics Platform"/>
            <consortium name="The Broad Institute Genome Sequencing Center for Infectious Disease"/>
            <person name="Wu L."/>
            <person name="Ma J."/>
        </authorList>
    </citation>
    <scope>NUCLEOTIDE SEQUENCE [LARGE SCALE GENOMIC DNA]</scope>
    <source>
        <strain evidence="9">JCM 17906</strain>
    </source>
</reference>
<dbReference type="EMBL" id="BAABGT010000022">
    <property type="protein sequence ID" value="GAA4541058.1"/>
    <property type="molecule type" value="Genomic_DNA"/>
</dbReference>
<feature type="region of interest" description="Disordered" evidence="7">
    <location>
        <begin position="27"/>
        <end position="46"/>
    </location>
</feature>
<organism evidence="8 9">
    <name type="scientific">Pseudonocardia xishanensis</name>
    <dbReference type="NCBI Taxonomy" id="630995"/>
    <lineage>
        <taxon>Bacteria</taxon>
        <taxon>Bacillati</taxon>
        <taxon>Actinomycetota</taxon>
        <taxon>Actinomycetes</taxon>
        <taxon>Pseudonocardiales</taxon>
        <taxon>Pseudonocardiaceae</taxon>
        <taxon>Pseudonocardia</taxon>
    </lineage>
</organism>
<dbReference type="Gene3D" id="3.90.1150.10">
    <property type="entry name" value="Aspartate Aminotransferase, domain 1"/>
    <property type="match status" value="1"/>
</dbReference>
<proteinExistence type="inferred from homology"/>
<evidence type="ECO:0000256" key="7">
    <source>
        <dbReference type="SAM" id="MobiDB-lite"/>
    </source>
</evidence>
<dbReference type="RefSeq" id="WP_345413982.1">
    <property type="nucleotide sequence ID" value="NZ_BAABGT010000022.1"/>
</dbReference>
<evidence type="ECO:0000313" key="8">
    <source>
        <dbReference type="EMBL" id="GAA4541058.1"/>
    </source>
</evidence>
<evidence type="ECO:0000256" key="2">
    <source>
        <dbReference type="ARBA" id="ARBA00009533"/>
    </source>
</evidence>
<comment type="caution">
    <text evidence="8">The sequence shown here is derived from an EMBL/GenBank/DDBJ whole genome shotgun (WGS) entry which is preliminary data.</text>
</comment>
<dbReference type="SUPFAM" id="SSF53383">
    <property type="entry name" value="PLP-dependent transferases"/>
    <property type="match status" value="1"/>
</dbReference>
<evidence type="ECO:0000313" key="9">
    <source>
        <dbReference type="Proteomes" id="UP001501598"/>
    </source>
</evidence>
<comment type="similarity">
    <text evidence="2 6">Belongs to the group II decarboxylase family.</text>
</comment>
<comment type="cofactor">
    <cofactor evidence="1 6">
        <name>pyridoxal 5'-phosphate</name>
        <dbReference type="ChEBI" id="CHEBI:597326"/>
    </cofactor>
</comment>
<dbReference type="InterPro" id="IPR015421">
    <property type="entry name" value="PyrdxlP-dep_Trfase_major"/>
</dbReference>
<protein>
    <submittedName>
        <fullName evidence="8">Pyridoxal-dependent decarboxylase</fullName>
    </submittedName>
</protein>
<keyword evidence="9" id="KW-1185">Reference proteome</keyword>
<keyword evidence="5 6" id="KW-0456">Lyase</keyword>
<dbReference type="Pfam" id="PF00282">
    <property type="entry name" value="Pyridoxal_deC"/>
    <property type="match status" value="1"/>
</dbReference>
<evidence type="ECO:0000256" key="1">
    <source>
        <dbReference type="ARBA" id="ARBA00001933"/>
    </source>
</evidence>
<dbReference type="PANTHER" id="PTHR11999:SF70">
    <property type="entry name" value="MIP05841P"/>
    <property type="match status" value="1"/>
</dbReference>
<evidence type="ECO:0000256" key="4">
    <source>
        <dbReference type="ARBA" id="ARBA00022898"/>
    </source>
</evidence>
<dbReference type="InterPro" id="IPR015424">
    <property type="entry name" value="PyrdxlP-dep_Trfase"/>
</dbReference>
<dbReference type="PANTHER" id="PTHR11999">
    <property type="entry name" value="GROUP II PYRIDOXAL-5-PHOSPHATE DECARBOXYLASE"/>
    <property type="match status" value="1"/>
</dbReference>